<dbReference type="EMBL" id="JAAGAX010000008">
    <property type="protein sequence ID" value="KAF2307184.1"/>
    <property type="molecule type" value="Genomic_DNA"/>
</dbReference>
<feature type="region of interest" description="Disordered" evidence="1">
    <location>
        <begin position="82"/>
        <end position="105"/>
    </location>
</feature>
<evidence type="ECO:0000313" key="3">
    <source>
        <dbReference type="Proteomes" id="UP000467840"/>
    </source>
</evidence>
<feature type="region of interest" description="Disordered" evidence="1">
    <location>
        <begin position="1"/>
        <end position="27"/>
    </location>
</feature>
<evidence type="ECO:0000313" key="2">
    <source>
        <dbReference type="EMBL" id="KAF2307184.1"/>
    </source>
</evidence>
<dbReference type="Proteomes" id="UP000467840">
    <property type="component" value="Chromosome 9"/>
</dbReference>
<comment type="caution">
    <text evidence="2">The sequence shown here is derived from an EMBL/GenBank/DDBJ whole genome shotgun (WGS) entry which is preliminary data.</text>
</comment>
<evidence type="ECO:0000256" key="1">
    <source>
        <dbReference type="SAM" id="MobiDB-lite"/>
    </source>
</evidence>
<reference evidence="2 3" key="1">
    <citation type="journal article" date="2020" name="Mol. Plant">
        <title>The Chromosome-Based Rubber Tree Genome Provides New Insights into Spurge Genome Evolution and Rubber Biosynthesis.</title>
        <authorList>
            <person name="Liu J."/>
            <person name="Shi C."/>
            <person name="Shi C.C."/>
            <person name="Li W."/>
            <person name="Zhang Q.J."/>
            <person name="Zhang Y."/>
            <person name="Li K."/>
            <person name="Lu H.F."/>
            <person name="Shi C."/>
            <person name="Zhu S.T."/>
            <person name="Xiao Z.Y."/>
            <person name="Nan H."/>
            <person name="Yue Y."/>
            <person name="Zhu X.G."/>
            <person name="Wu Y."/>
            <person name="Hong X.N."/>
            <person name="Fan G.Y."/>
            <person name="Tong Y."/>
            <person name="Zhang D."/>
            <person name="Mao C.L."/>
            <person name="Liu Y.L."/>
            <person name="Hao S.J."/>
            <person name="Liu W.Q."/>
            <person name="Lv M.Q."/>
            <person name="Zhang H.B."/>
            <person name="Liu Y."/>
            <person name="Hu-Tang G.R."/>
            <person name="Wang J.P."/>
            <person name="Wang J.H."/>
            <person name="Sun Y.H."/>
            <person name="Ni S.B."/>
            <person name="Chen W.B."/>
            <person name="Zhang X.C."/>
            <person name="Jiao Y.N."/>
            <person name="Eichler E.E."/>
            <person name="Li G.H."/>
            <person name="Liu X."/>
            <person name="Gao L.Z."/>
        </authorList>
    </citation>
    <scope>NUCLEOTIDE SEQUENCE [LARGE SCALE GENOMIC DNA]</scope>
    <source>
        <strain evidence="3">cv. GT1</strain>
        <tissue evidence="2">Leaf</tissue>
    </source>
</reference>
<accession>A0A6A6M1M0</accession>
<organism evidence="2 3">
    <name type="scientific">Hevea brasiliensis</name>
    <name type="common">Para rubber tree</name>
    <name type="synonym">Siphonia brasiliensis</name>
    <dbReference type="NCBI Taxonomy" id="3981"/>
    <lineage>
        <taxon>Eukaryota</taxon>
        <taxon>Viridiplantae</taxon>
        <taxon>Streptophyta</taxon>
        <taxon>Embryophyta</taxon>
        <taxon>Tracheophyta</taxon>
        <taxon>Spermatophyta</taxon>
        <taxon>Magnoliopsida</taxon>
        <taxon>eudicotyledons</taxon>
        <taxon>Gunneridae</taxon>
        <taxon>Pentapetalae</taxon>
        <taxon>rosids</taxon>
        <taxon>fabids</taxon>
        <taxon>Malpighiales</taxon>
        <taxon>Euphorbiaceae</taxon>
        <taxon>Crotonoideae</taxon>
        <taxon>Micrandreae</taxon>
        <taxon>Hevea</taxon>
    </lineage>
</organism>
<feature type="compositionally biased region" description="Polar residues" evidence="1">
    <location>
        <begin position="1"/>
        <end position="17"/>
    </location>
</feature>
<name>A0A6A6M1M0_HEVBR</name>
<protein>
    <submittedName>
        <fullName evidence="2">Uncharacterized protein</fullName>
    </submittedName>
</protein>
<keyword evidence="3" id="KW-1185">Reference proteome</keyword>
<proteinExistence type="predicted"/>
<dbReference type="AlphaFoldDB" id="A0A6A6M1M0"/>
<gene>
    <name evidence="2" type="ORF">GH714_025331</name>
</gene>
<sequence length="126" mass="14146">MEPPVQSTNSGVDTGSESFRESSRGPNSNQRFLLYYLCGKKLKRFKRLTRPENPLLYVHGPRYRAFLDVSTSYDMPVQGAEELPPVKPSYSSHRAERPASILQSADQHVHDVAPLQIVPDNALPPL</sequence>